<dbReference type="RefSeq" id="WP_243066874.1">
    <property type="nucleotide sequence ID" value="NZ_JAIVFK010000010.1"/>
</dbReference>
<feature type="region of interest" description="Disordered" evidence="1">
    <location>
        <begin position="431"/>
        <end position="453"/>
    </location>
</feature>
<organism evidence="3 4">
    <name type="scientific">Candidatus Rhodoblastus alkanivorans</name>
    <dbReference type="NCBI Taxonomy" id="2954117"/>
    <lineage>
        <taxon>Bacteria</taxon>
        <taxon>Pseudomonadati</taxon>
        <taxon>Pseudomonadota</taxon>
        <taxon>Alphaproteobacteria</taxon>
        <taxon>Hyphomicrobiales</taxon>
        <taxon>Rhodoblastaceae</taxon>
        <taxon>Rhodoblastus</taxon>
    </lineage>
</organism>
<comment type="caution">
    <text evidence="3">The sequence shown here is derived from an EMBL/GenBank/DDBJ whole genome shotgun (WGS) entry which is preliminary data.</text>
</comment>
<dbReference type="Pfam" id="PF16868">
    <property type="entry name" value="NMT1_3"/>
    <property type="match status" value="1"/>
</dbReference>
<keyword evidence="4" id="KW-1185">Reference proteome</keyword>
<name>A0ABS9Z677_9HYPH</name>
<accession>A0ABS9Z677</accession>
<evidence type="ECO:0000313" key="4">
    <source>
        <dbReference type="Proteomes" id="UP001139104"/>
    </source>
</evidence>
<evidence type="ECO:0000256" key="1">
    <source>
        <dbReference type="SAM" id="MobiDB-lite"/>
    </source>
</evidence>
<dbReference type="InterPro" id="IPR011852">
    <property type="entry name" value="TRAP_TAXI"/>
</dbReference>
<evidence type="ECO:0000313" key="3">
    <source>
        <dbReference type="EMBL" id="MCI4682890.1"/>
    </source>
</evidence>
<keyword evidence="2" id="KW-1133">Transmembrane helix</keyword>
<keyword evidence="2" id="KW-0472">Membrane</keyword>
<dbReference type="PANTHER" id="PTHR42941">
    <property type="entry name" value="SLL1037 PROTEIN"/>
    <property type="match status" value="1"/>
</dbReference>
<dbReference type="SUPFAM" id="SSF53850">
    <property type="entry name" value="Periplasmic binding protein-like II"/>
    <property type="match status" value="1"/>
</dbReference>
<dbReference type="EMBL" id="JAIVFP010000001">
    <property type="protein sequence ID" value="MCI4682890.1"/>
    <property type="molecule type" value="Genomic_DNA"/>
</dbReference>
<dbReference type="Proteomes" id="UP001139104">
    <property type="component" value="Unassembled WGS sequence"/>
</dbReference>
<sequence>MFGLFAKSRAMAIAAAIAFLALAGALAAVYFISPHAMLRITTGPEGSQAHRFIAAFIKVAEIQHPRIRFKAVPVADVRASAKALEQGKVDIAVIRSDVPLPVNGETLVILRHDAVAIIVPHHSAISSLVDLAGKTIAIPIGPAQNENSHALDLLLNYYSIAPDRVKRVFLPVAEIGPAIARKQAAAALAIGPVGPGDVVDTVASIARVTQGAPKILGFDDADAIVKRFPAFESYDVPEGGFHAKPEVPDDTVTTLAVNYRFAVPIAMPDIVANAIGRSILTAKAQLMNLSPLAGQIEAPDVSDQNPMLPIHPGFADYLNNGDQSFFDQAQRYLYIVGIPLSVGASLLTLLVSSMSARSAKNDRIALRRLIALAGEAATADRDRLETLEQELHEAFVACVEASSDSDKGEQWKTSLAIQHAMRRFERRHAALTAASAATPRATDESVEISPPHS</sequence>
<gene>
    <name evidence="3" type="ORF">K2U94_08955</name>
</gene>
<dbReference type="PANTHER" id="PTHR42941:SF1">
    <property type="entry name" value="SLL1037 PROTEIN"/>
    <property type="match status" value="1"/>
</dbReference>
<reference evidence="3" key="1">
    <citation type="journal article" date="2022" name="ISME J.">
        <title>Identification of active gaseous-alkane degraders at natural gas seeps.</title>
        <authorList>
            <person name="Farhan Ul Haque M."/>
            <person name="Hernandez M."/>
            <person name="Crombie A.T."/>
            <person name="Murrell J.C."/>
        </authorList>
    </citation>
    <scope>NUCLEOTIDE SEQUENCE</scope>
    <source>
        <strain evidence="3">PC2</strain>
    </source>
</reference>
<protein>
    <submittedName>
        <fullName evidence="3">ABC transporter substrate-binding protein</fullName>
    </submittedName>
</protein>
<evidence type="ECO:0000256" key="2">
    <source>
        <dbReference type="SAM" id="Phobius"/>
    </source>
</evidence>
<proteinExistence type="predicted"/>
<feature type="compositionally biased region" description="Low complexity" evidence="1">
    <location>
        <begin position="431"/>
        <end position="440"/>
    </location>
</feature>
<keyword evidence="2" id="KW-0812">Transmembrane</keyword>
<feature type="transmembrane region" description="Helical" evidence="2">
    <location>
        <begin position="332"/>
        <end position="351"/>
    </location>
</feature>
<dbReference type="Gene3D" id="3.40.190.10">
    <property type="entry name" value="Periplasmic binding protein-like II"/>
    <property type="match status" value="2"/>
</dbReference>